<comment type="similarity">
    <text evidence="2">Belongs to the major facilitator superfamily. Monocarboxylate porter (TC 2.A.1.13) family.</text>
</comment>
<dbReference type="PANTHER" id="PTHR11360">
    <property type="entry name" value="MONOCARBOXYLATE TRANSPORTER"/>
    <property type="match status" value="1"/>
</dbReference>
<gene>
    <name evidence="5" type="ORF">K458DRAFT_395829</name>
</gene>
<feature type="transmembrane region" description="Helical" evidence="3">
    <location>
        <begin position="194"/>
        <end position="216"/>
    </location>
</feature>
<evidence type="ECO:0000256" key="3">
    <source>
        <dbReference type="SAM" id="Phobius"/>
    </source>
</evidence>
<keyword evidence="3" id="KW-1133">Transmembrane helix</keyword>
<feature type="transmembrane region" description="Helical" evidence="3">
    <location>
        <begin position="237"/>
        <end position="260"/>
    </location>
</feature>
<dbReference type="Pfam" id="PF07690">
    <property type="entry name" value="MFS_1"/>
    <property type="match status" value="1"/>
</dbReference>
<dbReference type="InterPro" id="IPR036259">
    <property type="entry name" value="MFS_trans_sf"/>
</dbReference>
<dbReference type="PROSITE" id="PS50850">
    <property type="entry name" value="MFS"/>
    <property type="match status" value="1"/>
</dbReference>
<evidence type="ECO:0000256" key="2">
    <source>
        <dbReference type="ARBA" id="ARBA00006727"/>
    </source>
</evidence>
<sequence length="439" mass="47325">MTEKHLHDESTPIPVVPTVSRDDDNVAYPEGGWAAWSVVVGSFFGTVVAFGMMNTVGIFHQYLSEHQLKGYNESTIGWIFSVYVFLSFFCGIQIGPIFDAHGPRLLITAGSICMIASMFLLGVCTAYWHFMLVFGILGGLGTSLIFTPALSAVSHFFLVKRGNATGIAAAGGSMGGIIFPLSLQRLFPAVGFAWATRIIGFIFIACCAVAIALIRSRLPPKPGQAVMPDLKILKNRAYLLLTLGTYFMEWALFVPITYLTSFATATGAMDPAFSYQLIAIMNAGSCLGRWAPGYVGDKLGRFNSMIAALVLCTATSVTLWLPASILTPHTAAEATTIKVLSIVYALIFGFASGSNISLTPVCVGQLCDTNEYGRYYATCYTIVSFGTLTGIPIAGSLISATGGHYWGVVIWTVLCYLVSLCCFIWSRGEMVGWKLGVKY</sequence>
<feature type="transmembrane region" description="Helical" evidence="3">
    <location>
        <begin position="375"/>
        <end position="398"/>
    </location>
</feature>
<accession>A0A6G1IH49</accession>
<feature type="transmembrane region" description="Helical" evidence="3">
    <location>
        <begin position="341"/>
        <end position="363"/>
    </location>
</feature>
<dbReference type="GO" id="GO:0016020">
    <property type="term" value="C:membrane"/>
    <property type="evidence" value="ECO:0007669"/>
    <property type="project" value="UniProtKB-SubCell"/>
</dbReference>
<feature type="transmembrane region" description="Helical" evidence="3">
    <location>
        <begin position="33"/>
        <end position="56"/>
    </location>
</feature>
<dbReference type="InterPro" id="IPR011701">
    <property type="entry name" value="MFS"/>
</dbReference>
<keyword evidence="3" id="KW-0472">Membrane</keyword>
<dbReference type="InterPro" id="IPR020846">
    <property type="entry name" value="MFS_dom"/>
</dbReference>
<feature type="transmembrane region" description="Helical" evidence="3">
    <location>
        <begin position="164"/>
        <end position="182"/>
    </location>
</feature>
<comment type="subcellular location">
    <subcellularLocation>
        <location evidence="1">Membrane</location>
        <topology evidence="1">Multi-pass membrane protein</topology>
    </subcellularLocation>
</comment>
<dbReference type="AlphaFoldDB" id="A0A6G1IH49"/>
<dbReference type="GO" id="GO:0022857">
    <property type="term" value="F:transmembrane transporter activity"/>
    <property type="evidence" value="ECO:0007669"/>
    <property type="project" value="InterPro"/>
</dbReference>
<evidence type="ECO:0000259" key="4">
    <source>
        <dbReference type="PROSITE" id="PS50850"/>
    </source>
</evidence>
<keyword evidence="3" id="KW-0812">Transmembrane</keyword>
<name>A0A6G1IH49_9PLEO</name>
<feature type="transmembrane region" description="Helical" evidence="3">
    <location>
        <begin position="105"/>
        <end position="128"/>
    </location>
</feature>
<organism evidence="5 6">
    <name type="scientific">Lentithecium fluviatile CBS 122367</name>
    <dbReference type="NCBI Taxonomy" id="1168545"/>
    <lineage>
        <taxon>Eukaryota</taxon>
        <taxon>Fungi</taxon>
        <taxon>Dikarya</taxon>
        <taxon>Ascomycota</taxon>
        <taxon>Pezizomycotina</taxon>
        <taxon>Dothideomycetes</taxon>
        <taxon>Pleosporomycetidae</taxon>
        <taxon>Pleosporales</taxon>
        <taxon>Massarineae</taxon>
        <taxon>Lentitheciaceae</taxon>
        <taxon>Lentithecium</taxon>
    </lineage>
</organism>
<dbReference type="Gene3D" id="1.20.1250.20">
    <property type="entry name" value="MFS general substrate transporter like domains"/>
    <property type="match status" value="2"/>
</dbReference>
<feature type="transmembrane region" description="Helical" evidence="3">
    <location>
        <begin position="134"/>
        <end position="157"/>
    </location>
</feature>
<dbReference type="Proteomes" id="UP000799291">
    <property type="component" value="Unassembled WGS sequence"/>
</dbReference>
<dbReference type="EMBL" id="MU005621">
    <property type="protein sequence ID" value="KAF2677554.1"/>
    <property type="molecule type" value="Genomic_DNA"/>
</dbReference>
<proteinExistence type="inferred from homology"/>
<feature type="transmembrane region" description="Helical" evidence="3">
    <location>
        <begin position="302"/>
        <end position="321"/>
    </location>
</feature>
<dbReference type="PANTHER" id="PTHR11360:SF177">
    <property type="entry name" value="RIBOFLAVIN TRANSPORTER MCH5"/>
    <property type="match status" value="1"/>
</dbReference>
<evidence type="ECO:0000313" key="6">
    <source>
        <dbReference type="Proteomes" id="UP000799291"/>
    </source>
</evidence>
<evidence type="ECO:0000256" key="1">
    <source>
        <dbReference type="ARBA" id="ARBA00004141"/>
    </source>
</evidence>
<feature type="transmembrane region" description="Helical" evidence="3">
    <location>
        <begin position="76"/>
        <end position="98"/>
    </location>
</feature>
<feature type="domain" description="Major facilitator superfamily (MFS) profile" evidence="4">
    <location>
        <begin position="237"/>
        <end position="439"/>
    </location>
</feature>
<dbReference type="InterPro" id="IPR050327">
    <property type="entry name" value="Proton-linked_MCT"/>
</dbReference>
<feature type="transmembrane region" description="Helical" evidence="3">
    <location>
        <begin position="404"/>
        <end position="425"/>
    </location>
</feature>
<dbReference type="SUPFAM" id="SSF103473">
    <property type="entry name" value="MFS general substrate transporter"/>
    <property type="match status" value="1"/>
</dbReference>
<keyword evidence="6" id="KW-1185">Reference proteome</keyword>
<dbReference type="OrthoDB" id="410267at2759"/>
<evidence type="ECO:0000313" key="5">
    <source>
        <dbReference type="EMBL" id="KAF2677554.1"/>
    </source>
</evidence>
<reference evidence="5" key="1">
    <citation type="journal article" date="2020" name="Stud. Mycol.">
        <title>101 Dothideomycetes genomes: a test case for predicting lifestyles and emergence of pathogens.</title>
        <authorList>
            <person name="Haridas S."/>
            <person name="Albert R."/>
            <person name="Binder M."/>
            <person name="Bloem J."/>
            <person name="Labutti K."/>
            <person name="Salamov A."/>
            <person name="Andreopoulos B."/>
            <person name="Baker S."/>
            <person name="Barry K."/>
            <person name="Bills G."/>
            <person name="Bluhm B."/>
            <person name="Cannon C."/>
            <person name="Castanera R."/>
            <person name="Culley D."/>
            <person name="Daum C."/>
            <person name="Ezra D."/>
            <person name="Gonzalez J."/>
            <person name="Henrissat B."/>
            <person name="Kuo A."/>
            <person name="Liang C."/>
            <person name="Lipzen A."/>
            <person name="Lutzoni F."/>
            <person name="Magnuson J."/>
            <person name="Mondo S."/>
            <person name="Nolan M."/>
            <person name="Ohm R."/>
            <person name="Pangilinan J."/>
            <person name="Park H.-J."/>
            <person name="Ramirez L."/>
            <person name="Alfaro M."/>
            <person name="Sun H."/>
            <person name="Tritt A."/>
            <person name="Yoshinaga Y."/>
            <person name="Zwiers L.-H."/>
            <person name="Turgeon B."/>
            <person name="Goodwin S."/>
            <person name="Spatafora J."/>
            <person name="Crous P."/>
            <person name="Grigoriev I."/>
        </authorList>
    </citation>
    <scope>NUCLEOTIDE SEQUENCE</scope>
    <source>
        <strain evidence="5">CBS 122367</strain>
    </source>
</reference>
<protein>
    <submittedName>
        <fullName evidence="5">MFS general substrate transporter</fullName>
    </submittedName>
</protein>
<dbReference type="CDD" id="cd17352">
    <property type="entry name" value="MFS_MCT_SLC16"/>
    <property type="match status" value="1"/>
</dbReference>